<dbReference type="Proteomes" id="UP001556367">
    <property type="component" value="Unassembled WGS sequence"/>
</dbReference>
<name>A0ABR3IPE6_9AGAR</name>
<evidence type="ECO:0000313" key="3">
    <source>
        <dbReference type="Proteomes" id="UP001556367"/>
    </source>
</evidence>
<dbReference type="InterPro" id="IPR013087">
    <property type="entry name" value="Znf_C2H2_type"/>
</dbReference>
<evidence type="ECO:0000259" key="1">
    <source>
        <dbReference type="PROSITE" id="PS00028"/>
    </source>
</evidence>
<sequence length="178" mass="20416">MDLQFFYCDSCENSFLDLTCLYHHINTEHRSNGQRVQKCPYCIFRCCEKSTAIDHLLHFHSNDVLEQKLMQESCGLACLFNLPTYVSFQTMQIHAKKLIETGVIDAEGDWDPEICADEHVQQLQTSREEAHTEAQDVDPQTEERLNPDAVTVYLALEPVAIHVHRTVTVTVSESGRLF</sequence>
<comment type="caution">
    <text evidence="2">The sequence shown here is derived from an EMBL/GenBank/DDBJ whole genome shotgun (WGS) entry which is preliminary data.</text>
</comment>
<reference evidence="3" key="1">
    <citation type="submission" date="2024-06" db="EMBL/GenBank/DDBJ databases">
        <title>Multi-omics analyses provide insights into the biosynthesis of the anticancer antibiotic pleurotin in Hohenbuehelia grisea.</title>
        <authorList>
            <person name="Weaver J.A."/>
            <person name="Alberti F."/>
        </authorList>
    </citation>
    <scope>NUCLEOTIDE SEQUENCE [LARGE SCALE GENOMIC DNA]</scope>
    <source>
        <strain evidence="3">T-177</strain>
    </source>
</reference>
<protein>
    <recommendedName>
        <fullName evidence="1">C2H2-type domain-containing protein</fullName>
    </recommendedName>
</protein>
<accession>A0ABR3IPE6</accession>
<feature type="domain" description="C2H2-type" evidence="1">
    <location>
        <begin position="8"/>
        <end position="29"/>
    </location>
</feature>
<organism evidence="2 3">
    <name type="scientific">Hohenbuehelia grisea</name>
    <dbReference type="NCBI Taxonomy" id="104357"/>
    <lineage>
        <taxon>Eukaryota</taxon>
        <taxon>Fungi</taxon>
        <taxon>Dikarya</taxon>
        <taxon>Basidiomycota</taxon>
        <taxon>Agaricomycotina</taxon>
        <taxon>Agaricomycetes</taxon>
        <taxon>Agaricomycetidae</taxon>
        <taxon>Agaricales</taxon>
        <taxon>Pleurotineae</taxon>
        <taxon>Pleurotaceae</taxon>
        <taxon>Hohenbuehelia</taxon>
    </lineage>
</organism>
<evidence type="ECO:0000313" key="2">
    <source>
        <dbReference type="EMBL" id="KAL0945170.1"/>
    </source>
</evidence>
<proteinExistence type="predicted"/>
<dbReference type="PROSITE" id="PS00028">
    <property type="entry name" value="ZINC_FINGER_C2H2_1"/>
    <property type="match status" value="1"/>
</dbReference>
<gene>
    <name evidence="2" type="ORF">HGRIS_004321</name>
</gene>
<dbReference type="EMBL" id="JASNQZ010000019">
    <property type="protein sequence ID" value="KAL0945170.1"/>
    <property type="molecule type" value="Genomic_DNA"/>
</dbReference>
<keyword evidence="3" id="KW-1185">Reference proteome</keyword>